<accession>A0ABS6DIX1</accession>
<dbReference type="EMBL" id="JAGRYU010000021">
    <property type="protein sequence ID" value="MBU4682739.1"/>
    <property type="molecule type" value="Genomic_DNA"/>
</dbReference>
<keyword evidence="2" id="KW-1185">Reference proteome</keyword>
<proteinExistence type="predicted"/>
<comment type="caution">
    <text evidence="1">The sequence shown here is derived from an EMBL/GenBank/DDBJ whole genome shotgun (WGS) entry which is preliminary data.</text>
</comment>
<dbReference type="Proteomes" id="UP000686327">
    <property type="component" value="Unassembled WGS sequence"/>
</dbReference>
<reference evidence="1 2" key="1">
    <citation type="submission" date="2021-04" db="EMBL/GenBank/DDBJ databases">
        <authorList>
            <person name="Seiffert S.N."/>
        </authorList>
    </citation>
    <scope>NUCLEOTIDE SEQUENCE [LARGE SCALE GENOMIC DNA]</scope>
    <source>
        <strain evidence="1 2">1</strain>
    </source>
</reference>
<name>A0ABS6DIX1_9ENTR</name>
<sequence>MKTVSAALRALAKGINPESGELLAPGSLANQPDVIRMLFALSEELAERPEKQKKIKLTPEERQQKNIAEGRPAKAYFPWAADERVLLDVRYRQNEDINALSQQFGRSARAVAIQLEKMGLITAEQLLAVS</sequence>
<evidence type="ECO:0000313" key="1">
    <source>
        <dbReference type="EMBL" id="MBU4682739.1"/>
    </source>
</evidence>
<gene>
    <name evidence="1" type="ORF">KC222_12020</name>
</gene>
<dbReference type="RefSeq" id="WP_216375911.1">
    <property type="nucleotide sequence ID" value="NZ_JAGRYT010000011.1"/>
</dbReference>
<reference evidence="2" key="2">
    <citation type="submission" date="2023-07" db="EMBL/GenBank/DDBJ databases">
        <title>Cedecea davisae an AmpC producer and its therapeutic implications.</title>
        <authorList>
            <person name="Notter J."/>
        </authorList>
    </citation>
    <scope>NUCLEOTIDE SEQUENCE [LARGE SCALE GENOMIC DNA]</scope>
    <source>
        <strain evidence="2">1</strain>
    </source>
</reference>
<organism evidence="1 2">
    <name type="scientific">Cedecea davisae</name>
    <dbReference type="NCBI Taxonomy" id="158484"/>
    <lineage>
        <taxon>Bacteria</taxon>
        <taxon>Pseudomonadati</taxon>
        <taxon>Pseudomonadota</taxon>
        <taxon>Gammaproteobacteria</taxon>
        <taxon>Enterobacterales</taxon>
        <taxon>Enterobacteriaceae</taxon>
        <taxon>Cedecea</taxon>
    </lineage>
</organism>
<evidence type="ECO:0000313" key="2">
    <source>
        <dbReference type="Proteomes" id="UP000686327"/>
    </source>
</evidence>
<protein>
    <submittedName>
        <fullName evidence="1">Uncharacterized protein</fullName>
    </submittedName>
</protein>